<evidence type="ECO:0000256" key="1">
    <source>
        <dbReference type="ARBA" id="ARBA00007401"/>
    </source>
</evidence>
<dbReference type="InterPro" id="IPR036116">
    <property type="entry name" value="FN3_sf"/>
</dbReference>
<evidence type="ECO:0000259" key="5">
    <source>
        <dbReference type="PROSITE" id="PS50022"/>
    </source>
</evidence>
<gene>
    <name evidence="7" type="ORF">F7D09_1676</name>
</gene>
<dbReference type="Gene3D" id="3.20.20.80">
    <property type="entry name" value="Glycosidases"/>
    <property type="match status" value="1"/>
</dbReference>
<reference evidence="7 8" key="1">
    <citation type="submission" date="2019-09" db="EMBL/GenBank/DDBJ databases">
        <title>Characterization of the phylogenetic diversity of two novel species belonging to the genus Bifidobacterium: Bifidobacterium cebidarum sp. nov. and Bifidobacterium leontopitheci sp. nov.</title>
        <authorList>
            <person name="Lugli G.A."/>
            <person name="Duranti S."/>
            <person name="Milani C."/>
            <person name="Turroni F."/>
            <person name="Ventura M."/>
        </authorList>
    </citation>
    <scope>NUCLEOTIDE SEQUENCE [LARGE SCALE GENOMIC DNA]</scope>
    <source>
        <strain evidence="7 8">LMG 31471</strain>
    </source>
</reference>
<dbReference type="EMBL" id="WBVT01000030">
    <property type="protein sequence ID" value="KAB7789833.1"/>
    <property type="molecule type" value="Genomic_DNA"/>
</dbReference>
<dbReference type="InterPro" id="IPR008979">
    <property type="entry name" value="Galactose-bd-like_sf"/>
</dbReference>
<dbReference type="PANTHER" id="PTHR42732">
    <property type="entry name" value="BETA-GALACTOSIDASE"/>
    <property type="match status" value="1"/>
</dbReference>
<dbReference type="CDD" id="cd00063">
    <property type="entry name" value="FN3"/>
    <property type="match status" value="2"/>
</dbReference>
<dbReference type="PANTHER" id="PTHR42732:SF1">
    <property type="entry name" value="BETA-MANNOSIDASE"/>
    <property type="match status" value="1"/>
</dbReference>
<evidence type="ECO:0000313" key="7">
    <source>
        <dbReference type="EMBL" id="KAB7789833.1"/>
    </source>
</evidence>
<dbReference type="SUPFAM" id="SSF49303">
    <property type="entry name" value="beta-Galactosidase/glucuronidase domain"/>
    <property type="match status" value="1"/>
</dbReference>
<dbReference type="InterPro" id="IPR000421">
    <property type="entry name" value="FA58C"/>
</dbReference>
<evidence type="ECO:0000256" key="4">
    <source>
        <dbReference type="ARBA" id="ARBA00023326"/>
    </source>
</evidence>
<dbReference type="InterPro" id="IPR017853">
    <property type="entry name" value="GH"/>
</dbReference>
<keyword evidence="4" id="KW-0119">Carbohydrate metabolism</keyword>
<dbReference type="Pfam" id="PF02836">
    <property type="entry name" value="Glyco_hydro_2_C"/>
    <property type="match status" value="1"/>
</dbReference>
<feature type="domain" description="Fibronectin type-III" evidence="6">
    <location>
        <begin position="1079"/>
        <end position="1171"/>
    </location>
</feature>
<keyword evidence="3" id="KW-0326">Glycosidase</keyword>
<evidence type="ECO:0000256" key="2">
    <source>
        <dbReference type="ARBA" id="ARBA00022801"/>
    </source>
</evidence>
<keyword evidence="2" id="KW-0378">Hydrolase</keyword>
<comment type="caution">
    <text evidence="7">The sequence shown here is derived from an EMBL/GenBank/DDBJ whole genome shotgun (WGS) entry which is preliminary data.</text>
</comment>
<feature type="domain" description="Fibronectin type-III" evidence="6">
    <location>
        <begin position="1280"/>
        <end position="1372"/>
    </location>
</feature>
<dbReference type="Proteomes" id="UP000441772">
    <property type="component" value="Unassembled WGS sequence"/>
</dbReference>
<dbReference type="PROSITE" id="PS50022">
    <property type="entry name" value="FA58C_3"/>
    <property type="match status" value="1"/>
</dbReference>
<keyword evidence="8" id="KW-1185">Reference proteome</keyword>
<evidence type="ECO:0000259" key="6">
    <source>
        <dbReference type="PROSITE" id="PS50853"/>
    </source>
</evidence>
<dbReference type="SMART" id="SM00060">
    <property type="entry name" value="FN3"/>
    <property type="match status" value="3"/>
</dbReference>
<dbReference type="InterPro" id="IPR006102">
    <property type="entry name" value="Ig-like_GH2"/>
</dbReference>
<dbReference type="InterPro" id="IPR036156">
    <property type="entry name" value="Beta-gal/glucu_dom_sf"/>
</dbReference>
<dbReference type="Pfam" id="PF00703">
    <property type="entry name" value="Glyco_hydro_2"/>
    <property type="match status" value="1"/>
</dbReference>
<organism evidence="7 8">
    <name type="scientific">Bifidobacterium leontopitheci</name>
    <dbReference type="NCBI Taxonomy" id="2650774"/>
    <lineage>
        <taxon>Bacteria</taxon>
        <taxon>Bacillati</taxon>
        <taxon>Actinomycetota</taxon>
        <taxon>Actinomycetes</taxon>
        <taxon>Bifidobacteriales</taxon>
        <taxon>Bifidobacteriaceae</taxon>
        <taxon>Bifidobacterium</taxon>
    </lineage>
</organism>
<dbReference type="GO" id="GO:0000272">
    <property type="term" value="P:polysaccharide catabolic process"/>
    <property type="evidence" value="ECO:0007669"/>
    <property type="project" value="UniProtKB-KW"/>
</dbReference>
<dbReference type="InterPro" id="IPR013783">
    <property type="entry name" value="Ig-like_fold"/>
</dbReference>
<dbReference type="SUPFAM" id="SSF49785">
    <property type="entry name" value="Galactose-binding domain-like"/>
    <property type="match status" value="2"/>
</dbReference>
<evidence type="ECO:0000256" key="3">
    <source>
        <dbReference type="ARBA" id="ARBA00023295"/>
    </source>
</evidence>
<proteinExistence type="inferred from homology"/>
<accession>A0A6I1GDW5</accession>
<sequence>MGGDKPGPGNKNERQAKGIAMRLNLNGVWDFYPNGGDERFDIVVPTWWDSLPATTGYPKEWEKGLHHGVYVKTVDLPADITDEDVFLHVGALATLGKVYVNGRSVGPMTTKGYLMTLLPYDLDVNDAVRPGEPNEIRIEVWSVKALPDDALATEGGPDRLLFPFGVENIVGRVGIGEDVAIVTKPKLRIDDLQIMPDLKKNADPSDDELAVNVTVVNHTAADADLDLTAAVHEVADPSAPAALTFEPAAVHVAAGETAVVRLAKGWPTAHYWSRADPFLYTVDAAIADSNAAAAPVHEYSDRFGFRQFWREGDAYIFNGVKIRLRGDSLCLLNQGDRDLINEIGDAYGVILDDNHATDEMAKAWLDAYKHANCNIIRNHIRSVPSHVLMDHADEMGMLLEEETAFWNPGSTSNVSLDPPYYLNYSDEAIGYYVEWVERWVREYRNHPSIILWSTTNEAWNPNDAEILIPPLEAAANREDPTRMVINDGFNKPITNEDSRHYFGGYPSGMTSAPDIYDLYQIDGDLPLGAGEEFSVSTAGIPQYAEDGTIKDIYHGRLNGNPDTISRADFGREVGRVTRGVRTTRMANWKPFCLSMFIYDNIEKVVELDQQATEHGLNPKALLRPQFDPTATGDARWIEGDGYRYFANSYADVAAFDKEYDKEPRLGLPHAIYALGTTSQRTLIVYNDEEIDGTELEVSWTISALNTQDGTRRVAESGTKTVTVGHGEFVETPIEIHVPGEVETYESKLIETITVRKAGKVKFTEDNFLGWIGRPAPAKIGSNRPDIDLGRVDWASRNVKHCLHLNQQGGALSEKWTARVVDDANGSISVERLAGNLRHEQELFYTVNVAGLETGKAYTGQIEYTGENDDTVTITVHFTAGSMPAADVAANKALGATVRVSSSSQRNGWTAASLVDGLFAADYDHFGWSSEPSAADHDEWVLLKLAKPTTVAQVVLAPRGENPGGTVAEAFHGEGEGVGGVQEFAAGHRAVDPNQGQGFPVDFAILVSADGKAWTKVADKRGYALPANGKPRAFDFAPVSGVQYVKVETTKLRSNPNEHGEYALQLVEIAVFADHHMPAIPSEPTDVRVTVQAHDVQVSWQFASDGRSPILGTTLTLTNAAGEVIPVAVHGTDTNALVTDVPAGEWTVTVQGRNEIGEGDSAVSAPFKVGRAGSDQPDDTIPQPKAPVAELLADTSAVAVSWNDVDTRSGLGEGGTGIHLTPVDPASGLPSRVAWTPAGTTAYTFENVARGTYTVTIEATNSEDRTSRPSEASEPVIVAAVPSQPNKPGVTSTGDTMSITWKAPADGGTPVTSYVLTLRNLTEDTVKVVKAAAGDTAKSVAGLTPGNYTASVIAVNAIGMSAESSPSLPCLIK</sequence>
<evidence type="ECO:0000313" key="8">
    <source>
        <dbReference type="Proteomes" id="UP000441772"/>
    </source>
</evidence>
<dbReference type="Pfam" id="PF00041">
    <property type="entry name" value="fn3"/>
    <property type="match status" value="1"/>
</dbReference>
<dbReference type="InterPro" id="IPR051913">
    <property type="entry name" value="GH2_Domain-Containing"/>
</dbReference>
<keyword evidence="4" id="KW-0624">Polysaccharide degradation</keyword>
<dbReference type="Gene3D" id="2.60.120.260">
    <property type="entry name" value="Galactose-binding domain-like"/>
    <property type="match status" value="2"/>
</dbReference>
<dbReference type="SUPFAM" id="SSF51445">
    <property type="entry name" value="(Trans)glycosidases"/>
    <property type="match status" value="1"/>
</dbReference>
<dbReference type="GO" id="GO:0004553">
    <property type="term" value="F:hydrolase activity, hydrolyzing O-glycosyl compounds"/>
    <property type="evidence" value="ECO:0007669"/>
    <property type="project" value="InterPro"/>
</dbReference>
<dbReference type="PROSITE" id="PS50853">
    <property type="entry name" value="FN3"/>
    <property type="match status" value="2"/>
</dbReference>
<feature type="domain" description="F5/8 type C" evidence="5">
    <location>
        <begin position="880"/>
        <end position="1068"/>
    </location>
</feature>
<comment type="similarity">
    <text evidence="1">Belongs to the glycosyl hydrolase 2 family.</text>
</comment>
<dbReference type="InterPro" id="IPR003961">
    <property type="entry name" value="FN3_dom"/>
</dbReference>
<dbReference type="InterPro" id="IPR006103">
    <property type="entry name" value="Glyco_hydro_2_cat"/>
</dbReference>
<name>A0A6I1GDW5_9BIFI</name>
<dbReference type="SUPFAM" id="SSF49265">
    <property type="entry name" value="Fibronectin type III"/>
    <property type="match status" value="2"/>
</dbReference>
<dbReference type="Gene3D" id="2.60.40.10">
    <property type="entry name" value="Immunoglobulins"/>
    <property type="match status" value="3"/>
</dbReference>
<protein>
    <submittedName>
        <fullName evidence="7">F5/8 type C domain-containing protein</fullName>
    </submittedName>
</protein>